<keyword evidence="3" id="KW-1185">Reference proteome</keyword>
<name>A0ABQ3T0Z5_9ACTN</name>
<feature type="transmembrane region" description="Helical" evidence="1">
    <location>
        <begin position="67"/>
        <end position="85"/>
    </location>
</feature>
<accession>A0ABQ3T0Z5</accession>
<sequence>MWQGDRGPRPPVGADPMPRSHVRVSPILVAVAALLLALPAGAFLLVKVVHLLATRRPGMSRGAVGPWVEWAFACLGIAVLAYALGGLGGINSRPTRPCLAEQAAQFGPQSYRTPDADIKITSRYFPLSTVCTFPGGPSVELVPVWTNPLIVAALAGVAACGVGAVRAGSSSRSSRTAGQWA</sequence>
<gene>
    <name evidence="2" type="ORF">Snoj_79820</name>
</gene>
<keyword evidence="1" id="KW-1133">Transmembrane helix</keyword>
<feature type="transmembrane region" description="Helical" evidence="1">
    <location>
        <begin position="27"/>
        <end position="46"/>
    </location>
</feature>
<evidence type="ECO:0000313" key="2">
    <source>
        <dbReference type="EMBL" id="GHI74064.1"/>
    </source>
</evidence>
<organism evidence="2 3">
    <name type="scientific">Streptomyces nojiriensis</name>
    <dbReference type="NCBI Taxonomy" id="66374"/>
    <lineage>
        <taxon>Bacteria</taxon>
        <taxon>Bacillati</taxon>
        <taxon>Actinomycetota</taxon>
        <taxon>Actinomycetes</taxon>
        <taxon>Kitasatosporales</taxon>
        <taxon>Streptomycetaceae</taxon>
        <taxon>Streptomyces</taxon>
    </lineage>
</organism>
<reference evidence="3" key="1">
    <citation type="submission" date="2023-07" db="EMBL/GenBank/DDBJ databases">
        <title>Whole genome shotgun sequence of Streptomyces nojiriensis NBRC 13794.</title>
        <authorList>
            <person name="Komaki H."/>
            <person name="Tamura T."/>
        </authorList>
    </citation>
    <scope>NUCLEOTIDE SEQUENCE [LARGE SCALE GENOMIC DNA]</scope>
    <source>
        <strain evidence="3">NBRC 13794</strain>
    </source>
</reference>
<keyword evidence="1" id="KW-0812">Transmembrane</keyword>
<proteinExistence type="predicted"/>
<protein>
    <recommendedName>
        <fullName evidence="4">DUF3592 domain-containing protein</fullName>
    </recommendedName>
</protein>
<evidence type="ECO:0000256" key="1">
    <source>
        <dbReference type="SAM" id="Phobius"/>
    </source>
</evidence>
<comment type="caution">
    <text evidence="2">The sequence shown here is derived from an EMBL/GenBank/DDBJ whole genome shotgun (WGS) entry which is preliminary data.</text>
</comment>
<evidence type="ECO:0000313" key="3">
    <source>
        <dbReference type="Proteomes" id="UP000613974"/>
    </source>
</evidence>
<dbReference type="Proteomes" id="UP000613974">
    <property type="component" value="Unassembled WGS sequence"/>
</dbReference>
<keyword evidence="1" id="KW-0472">Membrane</keyword>
<evidence type="ECO:0008006" key="4">
    <source>
        <dbReference type="Google" id="ProtNLM"/>
    </source>
</evidence>
<dbReference type="EMBL" id="BNEC01000005">
    <property type="protein sequence ID" value="GHI74064.1"/>
    <property type="molecule type" value="Genomic_DNA"/>
</dbReference>
<feature type="transmembrane region" description="Helical" evidence="1">
    <location>
        <begin position="144"/>
        <end position="165"/>
    </location>
</feature>